<feature type="coiled-coil region" evidence="1">
    <location>
        <begin position="203"/>
        <end position="292"/>
    </location>
</feature>
<evidence type="ECO:0000313" key="3">
    <source>
        <dbReference type="Proteomes" id="UP001320972"/>
    </source>
</evidence>
<organism evidence="2 3">
    <name type="scientific">Natronoglomus mannanivorans</name>
    <dbReference type="NCBI Taxonomy" id="2979990"/>
    <lineage>
        <taxon>Archaea</taxon>
        <taxon>Methanobacteriati</taxon>
        <taxon>Methanobacteriota</taxon>
        <taxon>Stenosarchaea group</taxon>
        <taxon>Halobacteria</taxon>
        <taxon>Halobacteriales</taxon>
        <taxon>Natrialbaceae</taxon>
        <taxon>Natronoglomus</taxon>
    </lineage>
</organism>
<dbReference type="EMBL" id="JAOPKB010000001">
    <property type="protein sequence ID" value="MCU4971830.1"/>
    <property type="molecule type" value="Genomic_DNA"/>
</dbReference>
<sequence length="388" mass="43738">MTDAALAVTQSAVEAFTEHYLESLGSTIEKRGERWEVTIPDNEDTELPAGNLSLLCGDGLEGDATGEPLHPESEFLQRILREASERRPTGKLSIETNQTEVEVPQWLQANDVEVTDARFTPYYDRTAVVVLYQLSIETVSEYQQEFLRAIAIDHRSEENLPELGDTFLRMTSMTTNTTSTASQSSLADADARSLLDAARNQLMEEVQTEIDEVHNEASRAADAEVEEYRQLQQQRIEELEEERSKLSSKIDKLSEAINGGDQDDRVEALKERKEIKAEYEEVASELSDLHEQRDQGFPQKQQEIRNRHALDVRVNPLTITEVEYERGEIDIELNEEGVTRTVTVGYGSGIGITDDVRCSSCNREFSAENPLKTIKDSLRCNRCTSSNN</sequence>
<proteinExistence type="predicted"/>
<name>A0ABT2QA88_9EURY</name>
<gene>
    <name evidence="2" type="ORF">OB955_03645</name>
</gene>
<keyword evidence="1" id="KW-0175">Coiled coil</keyword>
<dbReference type="Proteomes" id="UP001320972">
    <property type="component" value="Unassembled WGS sequence"/>
</dbReference>
<evidence type="ECO:0000313" key="2">
    <source>
        <dbReference type="EMBL" id="MCU4971830.1"/>
    </source>
</evidence>
<dbReference type="RefSeq" id="WP_338006973.1">
    <property type="nucleotide sequence ID" value="NZ_JAOPKB010000001.1"/>
</dbReference>
<protein>
    <submittedName>
        <fullName evidence="2">Uncharacterized protein</fullName>
    </submittedName>
</protein>
<reference evidence="2 3" key="1">
    <citation type="submission" date="2022-09" db="EMBL/GenBank/DDBJ databases">
        <title>Enrichment on poylsaccharides allowed isolation of novel metabolic and taxonomic groups of Haloarchaea.</title>
        <authorList>
            <person name="Sorokin D.Y."/>
            <person name="Elcheninov A.G."/>
            <person name="Khizhniak T.V."/>
            <person name="Kolganova T.V."/>
            <person name="Kublanov I.V."/>
        </authorList>
    </citation>
    <scope>NUCLEOTIDE SEQUENCE [LARGE SCALE GENOMIC DNA]</scope>
    <source>
        <strain evidence="2 3">AArc-m2/3/4</strain>
    </source>
</reference>
<accession>A0ABT2QA88</accession>
<comment type="caution">
    <text evidence="2">The sequence shown here is derived from an EMBL/GenBank/DDBJ whole genome shotgun (WGS) entry which is preliminary data.</text>
</comment>
<evidence type="ECO:0000256" key="1">
    <source>
        <dbReference type="SAM" id="Coils"/>
    </source>
</evidence>
<keyword evidence="3" id="KW-1185">Reference proteome</keyword>